<gene>
    <name evidence="1" type="ORF">FEK35_04620</name>
</gene>
<name>A0A5R8PK62_9NOCA</name>
<comment type="caution">
    <text evidence="1">The sequence shown here is derived from an EMBL/GenBank/DDBJ whole genome shotgun (WGS) entry which is preliminary data.</text>
</comment>
<dbReference type="OrthoDB" id="5179643at2"/>
<organism evidence="1 2">
    <name type="scientific">Nocardia cyriacigeorgica</name>
    <dbReference type="NCBI Taxonomy" id="135487"/>
    <lineage>
        <taxon>Bacteria</taxon>
        <taxon>Bacillati</taxon>
        <taxon>Actinomycetota</taxon>
        <taxon>Actinomycetes</taxon>
        <taxon>Mycobacteriales</taxon>
        <taxon>Nocardiaceae</taxon>
        <taxon>Nocardia</taxon>
    </lineage>
</organism>
<dbReference type="EMBL" id="VBUU01000002">
    <property type="protein sequence ID" value="TLG16529.1"/>
    <property type="molecule type" value="Genomic_DNA"/>
</dbReference>
<protein>
    <submittedName>
        <fullName evidence="1">Uncharacterized protein</fullName>
    </submittedName>
</protein>
<sequence>MVVDLLFASSGIEPEIVGAAEQLEIFPGLIMPVARTGHLIALKLLARDDERRPQDSADLRSLAEVATASDLTDAAEAIRLITARGFNRDRDLAELLADMPKPPSNGSPHER</sequence>
<evidence type="ECO:0000313" key="2">
    <source>
        <dbReference type="Proteomes" id="UP000308349"/>
    </source>
</evidence>
<evidence type="ECO:0000313" key="1">
    <source>
        <dbReference type="EMBL" id="TLG16529.1"/>
    </source>
</evidence>
<proteinExistence type="predicted"/>
<dbReference type="Proteomes" id="UP000308349">
    <property type="component" value="Unassembled WGS sequence"/>
</dbReference>
<dbReference type="AlphaFoldDB" id="A0A5R8PK62"/>
<accession>A0A5R8PK62</accession>
<reference evidence="1 2" key="1">
    <citation type="submission" date="2019-05" db="EMBL/GenBank/DDBJ databases">
        <title>Genomes sequences of two Nocardia cyriacigeorgica environmental isolates, type strains Nocardia asteroides ATCC 19247 and Nocardia cyriacigeorgica DSM 44484.</title>
        <authorList>
            <person name="Vautrin F."/>
            <person name="Bergeron E."/>
            <person name="Dubost A."/>
            <person name="Abrouk D."/>
            <person name="Rodriguez Nava V."/>
            <person name="Pujic P."/>
        </authorList>
    </citation>
    <scope>NUCLEOTIDE SEQUENCE [LARGE SCALE GENOMIC DNA]</scope>
    <source>
        <strain evidence="1 2">EML 1456</strain>
    </source>
</reference>